<evidence type="ECO:0000313" key="3">
    <source>
        <dbReference type="Proteomes" id="UP000265520"/>
    </source>
</evidence>
<feature type="non-terminal residue" evidence="2">
    <location>
        <position position="1"/>
    </location>
</feature>
<feature type="signal peptide" evidence="1">
    <location>
        <begin position="1"/>
        <end position="20"/>
    </location>
</feature>
<accession>A0A392MBJ3</accession>
<evidence type="ECO:0000313" key="2">
    <source>
        <dbReference type="EMBL" id="MCH84168.1"/>
    </source>
</evidence>
<keyword evidence="1" id="KW-0732">Signal</keyword>
<reference evidence="2 3" key="1">
    <citation type="journal article" date="2018" name="Front. Plant Sci.">
        <title>Red Clover (Trifolium pratense) and Zigzag Clover (T. medium) - A Picture of Genomic Similarities and Differences.</title>
        <authorList>
            <person name="Dluhosova J."/>
            <person name="Istvanek J."/>
            <person name="Nedelnik J."/>
            <person name="Repkova J."/>
        </authorList>
    </citation>
    <scope>NUCLEOTIDE SEQUENCE [LARGE SCALE GENOMIC DNA]</scope>
    <source>
        <strain evidence="3">cv. 10/8</strain>
        <tissue evidence="2">Leaf</tissue>
    </source>
</reference>
<protein>
    <submittedName>
        <fullName evidence="2">Uncharacterized protein</fullName>
    </submittedName>
</protein>
<dbReference type="EMBL" id="LXQA010006367">
    <property type="protein sequence ID" value="MCH84168.1"/>
    <property type="molecule type" value="Genomic_DNA"/>
</dbReference>
<keyword evidence="3" id="KW-1185">Reference proteome</keyword>
<organism evidence="2 3">
    <name type="scientific">Trifolium medium</name>
    <dbReference type="NCBI Taxonomy" id="97028"/>
    <lineage>
        <taxon>Eukaryota</taxon>
        <taxon>Viridiplantae</taxon>
        <taxon>Streptophyta</taxon>
        <taxon>Embryophyta</taxon>
        <taxon>Tracheophyta</taxon>
        <taxon>Spermatophyta</taxon>
        <taxon>Magnoliopsida</taxon>
        <taxon>eudicotyledons</taxon>
        <taxon>Gunneridae</taxon>
        <taxon>Pentapetalae</taxon>
        <taxon>rosids</taxon>
        <taxon>fabids</taxon>
        <taxon>Fabales</taxon>
        <taxon>Fabaceae</taxon>
        <taxon>Papilionoideae</taxon>
        <taxon>50 kb inversion clade</taxon>
        <taxon>NPAAA clade</taxon>
        <taxon>Hologalegina</taxon>
        <taxon>IRL clade</taxon>
        <taxon>Trifolieae</taxon>
        <taxon>Trifolium</taxon>
    </lineage>
</organism>
<evidence type="ECO:0000256" key="1">
    <source>
        <dbReference type="SAM" id="SignalP"/>
    </source>
</evidence>
<proteinExistence type="predicted"/>
<gene>
    <name evidence="2" type="ORF">A2U01_0004999</name>
</gene>
<sequence>ATSALLLSAILSFTLCSWDSREPNNSSLVMLVRSLNSSKAIFTPSNLGDKALTIFSATDSFDTYHHKPSLNSQSCLLFISCTIANSNNSISYKIPQVLIAKHDLHMFEPVIIVLPIEYGKTCREMAIWLSLYHLFQEYQP</sequence>
<comment type="caution">
    <text evidence="2">The sequence shown here is derived from an EMBL/GenBank/DDBJ whole genome shotgun (WGS) entry which is preliminary data.</text>
</comment>
<dbReference type="Proteomes" id="UP000265520">
    <property type="component" value="Unassembled WGS sequence"/>
</dbReference>
<dbReference type="AlphaFoldDB" id="A0A392MBJ3"/>
<name>A0A392MBJ3_9FABA</name>
<feature type="chain" id="PRO_5017334425" evidence="1">
    <location>
        <begin position="21"/>
        <end position="140"/>
    </location>
</feature>